<evidence type="ECO:0000313" key="2">
    <source>
        <dbReference type="EMBL" id="KNZ52874.1"/>
    </source>
</evidence>
<gene>
    <name evidence="2" type="ORF">VP01_3413g1</name>
</gene>
<dbReference type="VEuPathDB" id="FungiDB:VP01_3413g1"/>
<dbReference type="Proteomes" id="UP000037035">
    <property type="component" value="Unassembled WGS sequence"/>
</dbReference>
<proteinExistence type="predicted"/>
<keyword evidence="3" id="KW-1185">Reference proteome</keyword>
<dbReference type="EMBL" id="LAVV01008406">
    <property type="protein sequence ID" value="KNZ52874.1"/>
    <property type="molecule type" value="Genomic_DNA"/>
</dbReference>
<sequence length="822" mass="93535">MYSQLMIRTTVVYLMDPKAPKNSHIQQRATHFCAQRGRTETISFIQKKIKTTSRPHSLHLTPLSLPPELCPLGSGEWGVQNPGHYTQAHVGVFNYPEHTVVPKGLRHLGPMGPLETGGTDMYPAKTPRGNWLGSEGLISATRIQMPGKTSGRKTSFEKLNLPSNKAEKRTSLAKKQKHCTKGSRKSRKCINPTEEQDLTSQTGIYKGGQKMTNTIANSDLPKTDRELTPRKSTPSAPAKSLNMIMKWNINGIDSNCHKRTNMSSCTPDTWCHCYIHQSPTSHEIHNSCQHIIHFKVFKIISLFSCLYAVNHRDDKLIVNIMMINLLINNIVVYKLIYDPLNNINNCFDQICFSLTKIIVCYNCVKYSIIIIPLIISSGLHLKNLEQIEYACFDMQHAPAKLPSKVHIFEYVDVLAQSLCSLATGLTCIIHHHPHCLLWLILSTTLKALNNTVTLSQFSLIQVEKSSTVYTVADYFKFTNLYRNTCPKPLINTHSKNKCLCFTWSVAWRLKIGCLASIFTLELYIPIPHAQTNPPFNLEITTVNQRLWKCIETSWITTYWTFDSDPLHSFITTSLERKPRTELESAVFGVPPFKKENTHTHSAVVAYFTLYKFIVFCFSGRKSYAKPQKSVLPTFPYFFHILLAKDFLILKDEEIYILCCDNTQTSRRRLFSMSPLSLPFIWQKSQKSQVVPCNNTLEVVGGKTPTNFELCPSDLQSTTILCLSTILEFPRIHTICSAPTNLVVHFYNLYPLTQKMPHILAKLLKILTEIYIKKSVPKNKNWLKEIRNKQISKPSLQKNLTQQPAVDLQKVPGSFCCYSNLSP</sequence>
<evidence type="ECO:0000313" key="3">
    <source>
        <dbReference type="Proteomes" id="UP000037035"/>
    </source>
</evidence>
<feature type="region of interest" description="Disordered" evidence="1">
    <location>
        <begin position="165"/>
        <end position="237"/>
    </location>
</feature>
<evidence type="ECO:0000256" key="1">
    <source>
        <dbReference type="SAM" id="MobiDB-lite"/>
    </source>
</evidence>
<protein>
    <submittedName>
        <fullName evidence="2">Uncharacterized protein</fullName>
    </submittedName>
</protein>
<reference evidence="2 3" key="1">
    <citation type="submission" date="2015-08" db="EMBL/GenBank/DDBJ databases">
        <title>Next Generation Sequencing and Analysis of the Genome of Puccinia sorghi L Schw, the Causal Agent of Maize Common Rust.</title>
        <authorList>
            <person name="Rochi L."/>
            <person name="Burguener G."/>
            <person name="Darino M."/>
            <person name="Turjanski A."/>
            <person name="Kreff E."/>
            <person name="Dieguez M.J."/>
            <person name="Sacco F."/>
        </authorList>
    </citation>
    <scope>NUCLEOTIDE SEQUENCE [LARGE SCALE GENOMIC DNA]</scope>
    <source>
        <strain evidence="2 3">RO10H11247</strain>
    </source>
</reference>
<comment type="caution">
    <text evidence="2">The sequence shown here is derived from an EMBL/GenBank/DDBJ whole genome shotgun (WGS) entry which is preliminary data.</text>
</comment>
<name>A0A0L6UWL0_9BASI</name>
<feature type="compositionally biased region" description="Basic residues" evidence="1">
    <location>
        <begin position="171"/>
        <end position="188"/>
    </location>
</feature>
<organism evidence="2 3">
    <name type="scientific">Puccinia sorghi</name>
    <dbReference type="NCBI Taxonomy" id="27349"/>
    <lineage>
        <taxon>Eukaryota</taxon>
        <taxon>Fungi</taxon>
        <taxon>Dikarya</taxon>
        <taxon>Basidiomycota</taxon>
        <taxon>Pucciniomycotina</taxon>
        <taxon>Pucciniomycetes</taxon>
        <taxon>Pucciniales</taxon>
        <taxon>Pucciniaceae</taxon>
        <taxon>Puccinia</taxon>
    </lineage>
</organism>
<accession>A0A0L6UWL0</accession>
<dbReference type="AlphaFoldDB" id="A0A0L6UWL0"/>